<dbReference type="GO" id="GO:0008286">
    <property type="term" value="P:insulin receptor signaling pathway"/>
    <property type="evidence" value="ECO:0007669"/>
    <property type="project" value="TreeGrafter"/>
</dbReference>
<evidence type="ECO:0000313" key="2">
    <source>
        <dbReference type="Proteomes" id="UP000290572"/>
    </source>
</evidence>
<gene>
    <name evidence="1" type="ORF">ROHU_020643</name>
</gene>
<dbReference type="GO" id="GO:0017124">
    <property type="term" value="F:SH3 domain binding"/>
    <property type="evidence" value="ECO:0007669"/>
    <property type="project" value="TreeGrafter"/>
</dbReference>
<dbReference type="PANTHER" id="PTHR14435:SF2">
    <property type="entry name" value="ZINC FINGER PROTEIN 106"/>
    <property type="match status" value="1"/>
</dbReference>
<evidence type="ECO:0000313" key="1">
    <source>
        <dbReference type="EMBL" id="RXN26597.1"/>
    </source>
</evidence>
<dbReference type="GO" id="GO:0016020">
    <property type="term" value="C:membrane"/>
    <property type="evidence" value="ECO:0007669"/>
    <property type="project" value="TreeGrafter"/>
</dbReference>
<dbReference type="EMBL" id="QBIY01012231">
    <property type="protein sequence ID" value="RXN26597.1"/>
    <property type="molecule type" value="Genomic_DNA"/>
</dbReference>
<dbReference type="InterPro" id="IPR042622">
    <property type="entry name" value="Znf106"/>
</dbReference>
<proteinExistence type="predicted"/>
<dbReference type="GO" id="GO:0003723">
    <property type="term" value="F:RNA binding"/>
    <property type="evidence" value="ECO:0007669"/>
    <property type="project" value="InterPro"/>
</dbReference>
<dbReference type="Proteomes" id="UP000290572">
    <property type="component" value="Unassembled WGS sequence"/>
</dbReference>
<organism evidence="1 2">
    <name type="scientific">Labeo rohita</name>
    <name type="common">Indian major carp</name>
    <name type="synonym">Cyprinus rohita</name>
    <dbReference type="NCBI Taxonomy" id="84645"/>
    <lineage>
        <taxon>Eukaryota</taxon>
        <taxon>Metazoa</taxon>
        <taxon>Chordata</taxon>
        <taxon>Craniata</taxon>
        <taxon>Vertebrata</taxon>
        <taxon>Euteleostomi</taxon>
        <taxon>Actinopterygii</taxon>
        <taxon>Neopterygii</taxon>
        <taxon>Teleostei</taxon>
        <taxon>Ostariophysi</taxon>
        <taxon>Cypriniformes</taxon>
        <taxon>Cyprinidae</taxon>
        <taxon>Labeoninae</taxon>
        <taxon>Labeonini</taxon>
        <taxon>Labeo</taxon>
    </lineage>
</organism>
<dbReference type="AlphaFoldDB" id="A0A498NC94"/>
<reference evidence="1 2" key="1">
    <citation type="submission" date="2018-03" db="EMBL/GenBank/DDBJ databases">
        <title>Draft genome sequence of Rohu Carp (Labeo rohita).</title>
        <authorList>
            <person name="Das P."/>
            <person name="Kushwaha B."/>
            <person name="Joshi C.G."/>
            <person name="Kumar D."/>
            <person name="Nagpure N.S."/>
            <person name="Sahoo L."/>
            <person name="Das S.P."/>
            <person name="Bit A."/>
            <person name="Patnaik S."/>
            <person name="Meher P.K."/>
            <person name="Jayasankar P."/>
            <person name="Koringa P.G."/>
            <person name="Patel N.V."/>
            <person name="Hinsu A.T."/>
            <person name="Kumar R."/>
            <person name="Pandey M."/>
            <person name="Agarwal S."/>
            <person name="Srivastava S."/>
            <person name="Singh M."/>
            <person name="Iquebal M.A."/>
            <person name="Jaiswal S."/>
            <person name="Angadi U.B."/>
            <person name="Kumar N."/>
            <person name="Raza M."/>
            <person name="Shah T.M."/>
            <person name="Rai A."/>
            <person name="Jena J.K."/>
        </authorList>
    </citation>
    <scope>NUCLEOTIDE SEQUENCE [LARGE SCALE GENOMIC DNA]</scope>
    <source>
        <strain evidence="1">DASCIFA01</strain>
        <tissue evidence="1">Testis</tissue>
    </source>
</reference>
<dbReference type="STRING" id="84645.A0A498NC94"/>
<keyword evidence="2" id="KW-1185">Reference proteome</keyword>
<dbReference type="GO" id="GO:0005829">
    <property type="term" value="C:cytosol"/>
    <property type="evidence" value="ECO:0007669"/>
    <property type="project" value="TreeGrafter"/>
</dbReference>
<accession>A0A498NC94</accession>
<comment type="caution">
    <text evidence="1">The sequence shown here is derived from an EMBL/GenBank/DDBJ whole genome shotgun (WGS) entry which is preliminary data.</text>
</comment>
<protein>
    <submittedName>
        <fullName evidence="1">Zinc finger protein 106</fullName>
    </submittedName>
</protein>
<name>A0A498NC94_LABRO</name>
<dbReference type="PANTHER" id="PTHR14435">
    <property type="entry name" value="ZINC FINGER PROTEIN 106"/>
    <property type="match status" value="1"/>
</dbReference>
<sequence length="191" mass="21902">MARFRSHIGTEDHKRKLQKLVNNRKLGKNTMDYSVEFNELKDLCAQREQERKGTNGQEPFVDSLPPVSLLAEMFKSQTSENDLEIIENVRPNTDVSRDLSPEMNKISRKRKVNTLISLSLKEEELTSSLENVGEQLFQAYSTLQSAYSEVQRLLAVKQEVTSEMASLRAKRIEILQDMKNPDDQQEVLNGS</sequence>